<keyword evidence="2" id="KW-0472">Membrane</keyword>
<dbReference type="AlphaFoldDB" id="A0A1W2AEV3"/>
<evidence type="ECO:0000313" key="4">
    <source>
        <dbReference type="Proteomes" id="UP000192656"/>
    </source>
</evidence>
<organism evidence="3 4">
    <name type="scientific">Fulvimarina manganoxydans</name>
    <dbReference type="NCBI Taxonomy" id="937218"/>
    <lineage>
        <taxon>Bacteria</taxon>
        <taxon>Pseudomonadati</taxon>
        <taxon>Pseudomonadota</taxon>
        <taxon>Alphaproteobacteria</taxon>
        <taxon>Hyphomicrobiales</taxon>
        <taxon>Aurantimonadaceae</taxon>
        <taxon>Fulvimarina</taxon>
    </lineage>
</organism>
<dbReference type="InterPro" id="IPR022584">
    <property type="entry name" value="DUF2937"/>
</dbReference>
<evidence type="ECO:0000256" key="2">
    <source>
        <dbReference type="SAM" id="Phobius"/>
    </source>
</evidence>
<protein>
    <recommendedName>
        <fullName evidence="5">DUF2937 domain-containing protein</fullName>
    </recommendedName>
</protein>
<dbReference type="STRING" id="937218.SAMN06297251_104133"/>
<evidence type="ECO:0000313" key="3">
    <source>
        <dbReference type="EMBL" id="SMC59235.1"/>
    </source>
</evidence>
<dbReference type="RefSeq" id="WP_084409263.1">
    <property type="nucleotide sequence ID" value="NZ_FWXR01000004.1"/>
</dbReference>
<reference evidence="3 4" key="1">
    <citation type="submission" date="2017-04" db="EMBL/GenBank/DDBJ databases">
        <authorList>
            <person name="Afonso C.L."/>
            <person name="Miller P.J."/>
            <person name="Scott M.A."/>
            <person name="Spackman E."/>
            <person name="Goraichik I."/>
            <person name="Dimitrov K.M."/>
            <person name="Suarez D.L."/>
            <person name="Swayne D.E."/>
        </authorList>
    </citation>
    <scope>NUCLEOTIDE SEQUENCE [LARGE SCALE GENOMIC DNA]</scope>
    <source>
        <strain evidence="3 4">CGMCC 1.10972</strain>
    </source>
</reference>
<evidence type="ECO:0008006" key="5">
    <source>
        <dbReference type="Google" id="ProtNLM"/>
    </source>
</evidence>
<keyword evidence="2" id="KW-1133">Transmembrane helix</keyword>
<dbReference type="Pfam" id="PF11157">
    <property type="entry name" value="DUF2937"/>
    <property type="match status" value="1"/>
</dbReference>
<feature type="region of interest" description="Disordered" evidence="1">
    <location>
        <begin position="179"/>
        <end position="203"/>
    </location>
</feature>
<feature type="transmembrane region" description="Helical" evidence="2">
    <location>
        <begin position="136"/>
        <end position="157"/>
    </location>
</feature>
<dbReference type="Proteomes" id="UP000192656">
    <property type="component" value="Unassembled WGS sequence"/>
</dbReference>
<keyword evidence="4" id="KW-1185">Reference proteome</keyword>
<keyword evidence="2" id="KW-0812">Transmembrane</keyword>
<dbReference type="OrthoDB" id="193051at2"/>
<sequence>MIGAVASRLLAALALTGVASQSLEFTQQYLQRLGGAADALGEVVERFDEQARAGGLERGEAIDRLTRNPDDFVAGQGRQMGQTIAEAEAVEARYIQLRETAPILRPVVFLQNPDWDIAERAFEDYRPALPVTMDGVVLTLIGFALGWMFGSMGHGAVRLDKKRREKRRLKRLEALKRPVADASDEKRPVAEPIDTRGASHDIL</sequence>
<dbReference type="EMBL" id="FWXR01000004">
    <property type="protein sequence ID" value="SMC59235.1"/>
    <property type="molecule type" value="Genomic_DNA"/>
</dbReference>
<gene>
    <name evidence="3" type="ORF">SAMN06297251_104133</name>
</gene>
<name>A0A1W2AEV3_9HYPH</name>
<proteinExistence type="predicted"/>
<accession>A0A1W2AEV3</accession>
<evidence type="ECO:0000256" key="1">
    <source>
        <dbReference type="SAM" id="MobiDB-lite"/>
    </source>
</evidence>